<dbReference type="PROSITE" id="PS50075">
    <property type="entry name" value="CARRIER"/>
    <property type="match status" value="1"/>
</dbReference>
<dbReference type="RefSeq" id="WP_388110876.1">
    <property type="nucleotide sequence ID" value="NZ_JBIAHM010000011.1"/>
</dbReference>
<name>A0ABW6M9F6_9ACTN</name>
<dbReference type="InterPro" id="IPR009081">
    <property type="entry name" value="PP-bd_ACP"/>
</dbReference>
<dbReference type="Pfam" id="PF00550">
    <property type="entry name" value="PP-binding"/>
    <property type="match status" value="1"/>
</dbReference>
<dbReference type="Proteomes" id="UP001601303">
    <property type="component" value="Unassembled WGS sequence"/>
</dbReference>
<sequence>MSYDELKSVLVSLGIPEDDISPEASREEVGLDSIAVVELALVLRREKGVDVTEEEIGGTLTVADVAALVGARTPA</sequence>
<dbReference type="EMBL" id="JBIAHM010000011">
    <property type="protein sequence ID" value="MFE9602766.1"/>
    <property type="molecule type" value="Genomic_DNA"/>
</dbReference>
<gene>
    <name evidence="2" type="ORF">ACFYNQ_29910</name>
</gene>
<evidence type="ECO:0000259" key="1">
    <source>
        <dbReference type="PROSITE" id="PS50075"/>
    </source>
</evidence>
<feature type="domain" description="Carrier" evidence="1">
    <location>
        <begin position="1"/>
        <end position="73"/>
    </location>
</feature>
<reference evidence="2 3" key="1">
    <citation type="submission" date="2024-10" db="EMBL/GenBank/DDBJ databases">
        <title>The Natural Products Discovery Center: Release of the First 8490 Sequenced Strains for Exploring Actinobacteria Biosynthetic Diversity.</title>
        <authorList>
            <person name="Kalkreuter E."/>
            <person name="Kautsar S.A."/>
            <person name="Yang D."/>
            <person name="Bader C.D."/>
            <person name="Teijaro C.N."/>
            <person name="Fluegel L."/>
            <person name="Davis C.M."/>
            <person name="Simpson J.R."/>
            <person name="Lauterbach L."/>
            <person name="Steele A.D."/>
            <person name="Gui C."/>
            <person name="Meng S."/>
            <person name="Li G."/>
            <person name="Viehrig K."/>
            <person name="Ye F."/>
            <person name="Su P."/>
            <person name="Kiefer A.F."/>
            <person name="Nichols A."/>
            <person name="Cepeda A.J."/>
            <person name="Yan W."/>
            <person name="Fan B."/>
            <person name="Jiang Y."/>
            <person name="Adhikari A."/>
            <person name="Zheng C.-J."/>
            <person name="Schuster L."/>
            <person name="Cowan T.M."/>
            <person name="Smanski M.J."/>
            <person name="Chevrette M.G."/>
            <person name="De Carvalho L.P.S."/>
            <person name="Shen B."/>
        </authorList>
    </citation>
    <scope>NUCLEOTIDE SEQUENCE [LARGE SCALE GENOMIC DNA]</scope>
    <source>
        <strain evidence="2 3">NPDC006488</strain>
    </source>
</reference>
<accession>A0ABW6M9F6</accession>
<protein>
    <submittedName>
        <fullName evidence="2">Acyl carrier protein</fullName>
    </submittedName>
</protein>
<dbReference type="SUPFAM" id="SSF47336">
    <property type="entry name" value="ACP-like"/>
    <property type="match status" value="1"/>
</dbReference>
<organism evidence="2 3">
    <name type="scientific">Streptomyces hokutonensis</name>
    <dbReference type="NCBI Taxonomy" id="1306990"/>
    <lineage>
        <taxon>Bacteria</taxon>
        <taxon>Bacillati</taxon>
        <taxon>Actinomycetota</taxon>
        <taxon>Actinomycetes</taxon>
        <taxon>Kitasatosporales</taxon>
        <taxon>Streptomycetaceae</taxon>
        <taxon>Streptomyces</taxon>
    </lineage>
</organism>
<keyword evidence="3" id="KW-1185">Reference proteome</keyword>
<comment type="caution">
    <text evidence="2">The sequence shown here is derived from an EMBL/GenBank/DDBJ whole genome shotgun (WGS) entry which is preliminary data.</text>
</comment>
<evidence type="ECO:0000313" key="2">
    <source>
        <dbReference type="EMBL" id="MFE9602766.1"/>
    </source>
</evidence>
<evidence type="ECO:0000313" key="3">
    <source>
        <dbReference type="Proteomes" id="UP001601303"/>
    </source>
</evidence>
<proteinExistence type="predicted"/>
<dbReference type="InterPro" id="IPR036736">
    <property type="entry name" value="ACP-like_sf"/>
</dbReference>
<dbReference type="Gene3D" id="1.10.1200.10">
    <property type="entry name" value="ACP-like"/>
    <property type="match status" value="1"/>
</dbReference>